<evidence type="ECO:0000256" key="2">
    <source>
        <dbReference type="ARBA" id="ARBA00023242"/>
    </source>
</evidence>
<dbReference type="PANTHER" id="PTHR12585">
    <property type="entry name" value="SCC1 / RAD21 FAMILY MEMBER"/>
    <property type="match status" value="1"/>
</dbReference>
<dbReference type="InterPro" id="IPR039781">
    <property type="entry name" value="Rad21/Rec8-like"/>
</dbReference>
<keyword evidence="5" id="KW-1185">Reference proteome</keyword>
<dbReference type="STRING" id="8090.ENSORLP00000028463"/>
<dbReference type="GO" id="GO:0006302">
    <property type="term" value="P:double-strand break repair"/>
    <property type="evidence" value="ECO:0000318"/>
    <property type="project" value="GO_Central"/>
</dbReference>
<dbReference type="GeneTree" id="ENSGT00390000011379"/>
<proteinExistence type="predicted"/>
<organism evidence="4 5">
    <name type="scientific">Oryzias latipes</name>
    <name type="common">Japanese rice fish</name>
    <name type="synonym">Japanese killifish</name>
    <dbReference type="NCBI Taxonomy" id="8090"/>
    <lineage>
        <taxon>Eukaryota</taxon>
        <taxon>Metazoa</taxon>
        <taxon>Chordata</taxon>
        <taxon>Craniata</taxon>
        <taxon>Vertebrata</taxon>
        <taxon>Euteleostomi</taxon>
        <taxon>Actinopterygii</taxon>
        <taxon>Neopterygii</taxon>
        <taxon>Teleostei</taxon>
        <taxon>Neoteleostei</taxon>
        <taxon>Acanthomorphata</taxon>
        <taxon>Ovalentaria</taxon>
        <taxon>Atherinomorphae</taxon>
        <taxon>Beloniformes</taxon>
        <taxon>Adrianichthyidae</taxon>
        <taxon>Oryziinae</taxon>
        <taxon>Oryzias</taxon>
    </lineage>
</organism>
<reference evidence="4" key="2">
    <citation type="submission" date="2025-08" db="UniProtKB">
        <authorList>
            <consortium name="Ensembl"/>
        </authorList>
    </citation>
    <scope>IDENTIFICATION</scope>
    <source>
        <strain evidence="4">Hd-rR</strain>
    </source>
</reference>
<reference evidence="4 5" key="1">
    <citation type="journal article" date="2007" name="Nature">
        <title>The medaka draft genome and insights into vertebrate genome evolution.</title>
        <authorList>
            <person name="Kasahara M."/>
            <person name="Naruse K."/>
            <person name="Sasaki S."/>
            <person name="Nakatani Y."/>
            <person name="Qu W."/>
            <person name="Ahsan B."/>
            <person name="Yamada T."/>
            <person name="Nagayasu Y."/>
            <person name="Doi K."/>
            <person name="Kasai Y."/>
            <person name="Jindo T."/>
            <person name="Kobayashi D."/>
            <person name="Shimada A."/>
            <person name="Toyoda A."/>
            <person name="Kuroki Y."/>
            <person name="Fujiyama A."/>
            <person name="Sasaki T."/>
            <person name="Shimizu A."/>
            <person name="Asakawa S."/>
            <person name="Shimizu N."/>
            <person name="Hashimoto S."/>
            <person name="Yang J."/>
            <person name="Lee Y."/>
            <person name="Matsushima K."/>
            <person name="Sugano S."/>
            <person name="Sakaizumi M."/>
            <person name="Narita T."/>
            <person name="Ohishi K."/>
            <person name="Haga S."/>
            <person name="Ohta F."/>
            <person name="Nomoto H."/>
            <person name="Nogata K."/>
            <person name="Morishita T."/>
            <person name="Endo T."/>
            <person name="Shin-I T."/>
            <person name="Takeda H."/>
            <person name="Morishita S."/>
            <person name="Kohara Y."/>
        </authorList>
    </citation>
    <scope>NUCLEOTIDE SEQUENCE [LARGE SCALE GENOMIC DNA]</scope>
    <source>
        <strain evidence="4 5">Hd-rR</strain>
    </source>
</reference>
<dbReference type="Ensembl" id="ENSORLT00000043517.1">
    <property type="protein sequence ID" value="ENSORLP00000028463.1"/>
    <property type="gene ID" value="ENSORLG00000022513.1"/>
</dbReference>
<dbReference type="GO" id="GO:0051177">
    <property type="term" value="P:meiotic sister chromatid cohesion"/>
    <property type="evidence" value="ECO:0000318"/>
    <property type="project" value="GO_Central"/>
</dbReference>
<name>A0A3B3HB52_ORYLA</name>
<dbReference type="Bgee" id="ENSORLG00000022513">
    <property type="expression patterns" value="Expressed in testis and 3 other cell types or tissues"/>
</dbReference>
<accession>A0A3B3HB52</accession>
<sequence>MFYYPAVLKRHSGSFSTIWLVATKGIKVPRRDFLKVNVKSTCDDIMNYVLERVPPPAPGLPKPRFSLYLSSQLQYGVVVVYHRQCAILLEELQFIVTQLLKQRDTQKIDLPDHSRQPVLLSDAVSLMEETEGALDPLFGVMHLQDPMPSPGAIIQVEKHVLEFSDVEGKKKKTIQKLKNEPLCLSDDSGFSEKTFFFSVCKATKLLICDFPLHQGDPAEVAVKRRRRRQLVFFDPETQLSQEEQQQRIGNPLVETRPPLLLPPPAHRVLPASELFNNPCNSQQHASGGRSHTSLSLKVERHKKWVFPWTLTLTCPDAFVCRFLPAVEEEPVLFQSLLPANVDRRTVSGVFQRLLGKAAV</sequence>
<dbReference type="PANTHER" id="PTHR12585:SF27">
    <property type="entry name" value="MEIOTIC RECOMBINATION PROTEIN REC8 HOMOLOG"/>
    <property type="match status" value="1"/>
</dbReference>
<comment type="subcellular location">
    <subcellularLocation>
        <location evidence="1">Nucleus</location>
    </subcellularLocation>
</comment>
<dbReference type="Proteomes" id="UP000001038">
    <property type="component" value="Chromosome 16"/>
</dbReference>
<evidence type="ECO:0000313" key="5">
    <source>
        <dbReference type="Proteomes" id="UP000001038"/>
    </source>
</evidence>
<evidence type="ECO:0000313" key="4">
    <source>
        <dbReference type="Ensembl" id="ENSORLP00000028463.1"/>
    </source>
</evidence>
<dbReference type="Pfam" id="PF04825">
    <property type="entry name" value="Rad21_Rec8_N"/>
    <property type="match status" value="1"/>
</dbReference>
<dbReference type="InParanoid" id="A0A3B3HB52"/>
<keyword evidence="2" id="KW-0539">Nucleus</keyword>
<dbReference type="InterPro" id="IPR006910">
    <property type="entry name" value="Rad21_Rec8_N"/>
</dbReference>
<dbReference type="GO" id="GO:0003682">
    <property type="term" value="F:chromatin binding"/>
    <property type="evidence" value="ECO:0000318"/>
    <property type="project" value="GO_Central"/>
</dbReference>
<dbReference type="GO" id="GO:0005634">
    <property type="term" value="C:nucleus"/>
    <property type="evidence" value="ECO:0007669"/>
    <property type="project" value="UniProtKB-SubCell"/>
</dbReference>
<evidence type="ECO:0000259" key="3">
    <source>
        <dbReference type="Pfam" id="PF04825"/>
    </source>
</evidence>
<feature type="domain" description="Rad21/Rec8-like protein N-terminal" evidence="3">
    <location>
        <begin position="1"/>
        <end position="114"/>
    </location>
</feature>
<reference evidence="4" key="3">
    <citation type="submission" date="2025-09" db="UniProtKB">
        <authorList>
            <consortium name="Ensembl"/>
        </authorList>
    </citation>
    <scope>IDENTIFICATION</scope>
    <source>
        <strain evidence="4">Hd-rR</strain>
    </source>
</reference>
<dbReference type="GO" id="GO:0030893">
    <property type="term" value="C:meiotic cohesin complex"/>
    <property type="evidence" value="ECO:0000318"/>
    <property type="project" value="GO_Central"/>
</dbReference>
<evidence type="ECO:0000256" key="1">
    <source>
        <dbReference type="ARBA" id="ARBA00004123"/>
    </source>
</evidence>
<dbReference type="AlphaFoldDB" id="A0A3B3HB52"/>
<protein>
    <recommendedName>
        <fullName evidence="3">Rad21/Rec8-like protein N-terminal domain-containing protein</fullName>
    </recommendedName>
</protein>